<dbReference type="InterPro" id="IPR004134">
    <property type="entry name" value="Peptidase_C1B"/>
</dbReference>
<dbReference type="SUPFAM" id="SSF54001">
    <property type="entry name" value="Cysteine proteinases"/>
    <property type="match status" value="1"/>
</dbReference>
<keyword evidence="2 4" id="KW-0378">Hydrolase</keyword>
<evidence type="ECO:0000313" key="7">
    <source>
        <dbReference type="Proteomes" id="UP000184389"/>
    </source>
</evidence>
<dbReference type="Proteomes" id="UP000184389">
    <property type="component" value="Unassembled WGS sequence"/>
</dbReference>
<dbReference type="GO" id="GO:0043418">
    <property type="term" value="P:homocysteine catabolic process"/>
    <property type="evidence" value="ECO:0007669"/>
    <property type="project" value="TreeGrafter"/>
</dbReference>
<keyword evidence="7" id="KW-1185">Reference proteome</keyword>
<evidence type="ECO:0000256" key="3">
    <source>
        <dbReference type="ARBA" id="ARBA00022807"/>
    </source>
</evidence>
<accession>A0A1M5VCR9</accession>
<dbReference type="GO" id="GO:0006508">
    <property type="term" value="P:proteolysis"/>
    <property type="evidence" value="ECO:0007669"/>
    <property type="project" value="UniProtKB-KW"/>
</dbReference>
<dbReference type="EMBL" id="FQXR01000004">
    <property type="protein sequence ID" value="SHH73006.1"/>
    <property type="molecule type" value="Genomic_DNA"/>
</dbReference>
<dbReference type="PANTHER" id="PTHR10363:SF2">
    <property type="entry name" value="BLEOMYCIN HYDROLASE"/>
    <property type="match status" value="1"/>
</dbReference>
<comment type="similarity">
    <text evidence="4">Belongs to the peptidase C1 family.</text>
</comment>
<dbReference type="STRING" id="1123281.SAMN02745180_00850"/>
<dbReference type="Gene3D" id="3.90.70.10">
    <property type="entry name" value="Cysteine proteinases"/>
    <property type="match status" value="1"/>
</dbReference>
<dbReference type="PROSITE" id="PS00139">
    <property type="entry name" value="THIOL_PROTEASE_CYS"/>
    <property type="match status" value="1"/>
</dbReference>
<gene>
    <name evidence="6" type="ORF">SAMN02745180_00850</name>
</gene>
<proteinExistence type="inferred from homology"/>
<evidence type="ECO:0000256" key="4">
    <source>
        <dbReference type="PIRNR" id="PIRNR005700"/>
    </source>
</evidence>
<dbReference type="PIRSF" id="PIRSF005700">
    <property type="entry name" value="PepC"/>
    <property type="match status" value="1"/>
</dbReference>
<dbReference type="GO" id="GO:0009636">
    <property type="term" value="P:response to toxic substance"/>
    <property type="evidence" value="ECO:0007669"/>
    <property type="project" value="TreeGrafter"/>
</dbReference>
<dbReference type="GO" id="GO:0070005">
    <property type="term" value="F:cysteine-type aminopeptidase activity"/>
    <property type="evidence" value="ECO:0007669"/>
    <property type="project" value="InterPro"/>
</dbReference>
<dbReference type="PANTHER" id="PTHR10363">
    <property type="entry name" value="BLEOMYCIN HYDROLASE"/>
    <property type="match status" value="1"/>
</dbReference>
<sequence length="446" mass="51904">MNEKAVTNELIERCSRYYNSDLNNKVYSDAVIRNGLVDVALNHEAVADMHYHFSEEIDVGDVTNQKKTGRCWMFAALNCVRHGISESLQMKDKNFELSQNYTFFWDKLEKSNLFLENIISTIDKDIDDHEVIGLLNSPVEEGGRWGLFAKLIEKYGVVPKYAMPDSKTSEDSKVLNQILNEKMREYAKVLRKMYRENKSIEIIRDKKEEMLIDIYNILCHFLGEPPKTFDFEYRDVNGDFHREKDITPLDFYNKYSTVKPKDYIVLVNYPAEDKPFGKTYSIKYHGNVVDDEPIKYLNVDINTLKELAIAQIKGGEQVSFGCDVGKMSHREFGIMDMNLFNYETVLNTKFDMNKEERLMYRASGSSHVMTFTGVNLVNGKPNRWKVQNSWGEAAGNKGFYIMSDEWFDEYVLRVAINKKYVSEEILRAYEQEPIILDPWNTLGPVF</sequence>
<organism evidence="6 7">
    <name type="scientific">Sporanaerobacter acetigenes DSM 13106</name>
    <dbReference type="NCBI Taxonomy" id="1123281"/>
    <lineage>
        <taxon>Bacteria</taxon>
        <taxon>Bacillati</taxon>
        <taxon>Bacillota</taxon>
        <taxon>Tissierellia</taxon>
        <taxon>Tissierellales</taxon>
        <taxon>Sporanaerobacteraceae</taxon>
        <taxon>Sporanaerobacter</taxon>
    </lineage>
</organism>
<dbReference type="CDD" id="cd00585">
    <property type="entry name" value="Peptidase_C1B"/>
    <property type="match status" value="1"/>
</dbReference>
<evidence type="ECO:0000313" key="6">
    <source>
        <dbReference type="EMBL" id="SHH73006.1"/>
    </source>
</evidence>
<dbReference type="OrthoDB" id="1111399at2"/>
<dbReference type="AlphaFoldDB" id="A0A1M5VCR9"/>
<reference evidence="6 7" key="1">
    <citation type="submission" date="2016-11" db="EMBL/GenBank/DDBJ databases">
        <authorList>
            <person name="Jaros S."/>
            <person name="Januszkiewicz K."/>
            <person name="Wedrychowicz H."/>
        </authorList>
    </citation>
    <scope>NUCLEOTIDE SEQUENCE [LARGE SCALE GENOMIC DNA]</scope>
    <source>
        <strain evidence="6 7">DSM 13106</strain>
    </source>
</reference>
<dbReference type="InterPro" id="IPR000169">
    <property type="entry name" value="Pept_cys_AS"/>
</dbReference>
<dbReference type="InterPro" id="IPR038765">
    <property type="entry name" value="Papain-like_cys_pep_sf"/>
</dbReference>
<name>A0A1M5VCR9_9FIRM</name>
<keyword evidence="1 4" id="KW-0645">Protease</keyword>
<keyword evidence="4" id="KW-0031">Aminopeptidase</keyword>
<evidence type="ECO:0000256" key="5">
    <source>
        <dbReference type="PIRSR" id="PIRSR005700-1"/>
    </source>
</evidence>
<protein>
    <recommendedName>
        <fullName evidence="4">Aminopeptidase</fullName>
    </recommendedName>
</protein>
<feature type="active site" evidence="5">
    <location>
        <position position="367"/>
    </location>
</feature>
<feature type="active site" evidence="5">
    <location>
        <position position="388"/>
    </location>
</feature>
<evidence type="ECO:0000256" key="2">
    <source>
        <dbReference type="ARBA" id="ARBA00022801"/>
    </source>
</evidence>
<feature type="active site" evidence="5">
    <location>
        <position position="71"/>
    </location>
</feature>
<evidence type="ECO:0000256" key="1">
    <source>
        <dbReference type="ARBA" id="ARBA00022670"/>
    </source>
</evidence>
<keyword evidence="3 4" id="KW-0788">Thiol protease</keyword>
<dbReference type="Pfam" id="PF03051">
    <property type="entry name" value="Peptidase_C1_2"/>
    <property type="match status" value="1"/>
</dbReference>
<dbReference type="RefSeq" id="WP_072743483.1">
    <property type="nucleotide sequence ID" value="NZ_FQXR01000004.1"/>
</dbReference>
<dbReference type="GO" id="GO:0005737">
    <property type="term" value="C:cytoplasm"/>
    <property type="evidence" value="ECO:0007669"/>
    <property type="project" value="TreeGrafter"/>
</dbReference>